<dbReference type="Proteomes" id="UP000433577">
    <property type="component" value="Chromosome 3"/>
</dbReference>
<accession>A0A7Z2GQC7</accession>
<dbReference type="GO" id="GO:0120010">
    <property type="term" value="P:intermembrane phospholipid transfer"/>
    <property type="evidence" value="ECO:0007669"/>
    <property type="project" value="TreeGrafter"/>
</dbReference>
<evidence type="ECO:0000256" key="3">
    <source>
        <dbReference type="SAM" id="SignalP"/>
    </source>
</evidence>
<evidence type="ECO:0000313" key="5">
    <source>
        <dbReference type="Proteomes" id="UP000433577"/>
    </source>
</evidence>
<name>A0A7Z2GQC7_9BURK</name>
<keyword evidence="5" id="KW-1185">Reference proteome</keyword>
<evidence type="ECO:0000256" key="1">
    <source>
        <dbReference type="ARBA" id="ARBA00010634"/>
    </source>
</evidence>
<keyword evidence="2 3" id="KW-0732">Signal</keyword>
<keyword evidence="4" id="KW-0449">Lipoprotein</keyword>
<feature type="chain" id="PRO_5031453616" evidence="3">
    <location>
        <begin position="19"/>
        <end position="232"/>
    </location>
</feature>
<dbReference type="PANTHER" id="PTHR30035:SF3">
    <property type="entry name" value="INTERMEMBRANE PHOSPHOLIPID TRANSPORT SYSTEM LIPOPROTEIN MLAA"/>
    <property type="match status" value="1"/>
</dbReference>
<reference evidence="4 5" key="1">
    <citation type="submission" date="2019-12" db="EMBL/GenBank/DDBJ databases">
        <title>Paraburkholderia acidiphila 7Q-K02 sp. nov and Paraburkholderia acidisoli DHF22 sp. nov., two strains isolated from forest soil.</title>
        <authorList>
            <person name="Gao Z."/>
            <person name="Qiu L."/>
        </authorList>
    </citation>
    <scope>NUCLEOTIDE SEQUENCE [LARGE SCALE GENOMIC DNA]</scope>
    <source>
        <strain evidence="4 5">DHF22</strain>
    </source>
</reference>
<evidence type="ECO:0000313" key="4">
    <source>
        <dbReference type="EMBL" id="QGZ65800.1"/>
    </source>
</evidence>
<organism evidence="4 5">
    <name type="scientific">Paraburkholderia acidisoli</name>
    <dbReference type="NCBI Taxonomy" id="2571748"/>
    <lineage>
        <taxon>Bacteria</taxon>
        <taxon>Pseudomonadati</taxon>
        <taxon>Pseudomonadota</taxon>
        <taxon>Betaproteobacteria</taxon>
        <taxon>Burkholderiales</taxon>
        <taxon>Burkholderiaceae</taxon>
        <taxon>Paraburkholderia</taxon>
    </lineage>
</organism>
<protein>
    <submittedName>
        <fullName evidence="4">VacJ family lipoprotein</fullName>
    </submittedName>
</protein>
<comment type="similarity">
    <text evidence="1">Belongs to the MlaA family.</text>
</comment>
<dbReference type="EMBL" id="CP046915">
    <property type="protein sequence ID" value="QGZ65800.1"/>
    <property type="molecule type" value="Genomic_DNA"/>
</dbReference>
<sequence length="232" mass="24749">MPLLAALLLGGLSGCASVSDQQAGDPLARVNRVVFSFNENADHYVVKPVATAYTHTVPSPARTAVRNFFSNLGDIGNVANEILQLKGTAATQDIMRLAFNSTFGLGGLIDWATPAGLPKHHEDFGLTLAHYGVPMGPYLMLPLLGPSSVRDSTDFAVESLINPFSYASTVTQLSVDATRVVSKRADLMAASDLLSAAAIDRYAFVRSLYMANRKNESGDNGETDLPNYGNPQ</sequence>
<dbReference type="GO" id="GO:0016020">
    <property type="term" value="C:membrane"/>
    <property type="evidence" value="ECO:0007669"/>
    <property type="project" value="InterPro"/>
</dbReference>
<dbReference type="InterPro" id="IPR007428">
    <property type="entry name" value="MlaA"/>
</dbReference>
<dbReference type="PANTHER" id="PTHR30035">
    <property type="entry name" value="LIPOPROTEIN VACJ-RELATED"/>
    <property type="match status" value="1"/>
</dbReference>
<dbReference type="Pfam" id="PF04333">
    <property type="entry name" value="MlaA"/>
    <property type="match status" value="1"/>
</dbReference>
<proteinExistence type="inferred from homology"/>
<dbReference type="KEGG" id="pacs:FAZ98_28370"/>
<dbReference type="OrthoDB" id="9785326at2"/>
<dbReference type="AlphaFoldDB" id="A0A7Z2GQC7"/>
<evidence type="ECO:0000256" key="2">
    <source>
        <dbReference type="ARBA" id="ARBA00022729"/>
    </source>
</evidence>
<feature type="signal peptide" evidence="3">
    <location>
        <begin position="1"/>
        <end position="18"/>
    </location>
</feature>
<gene>
    <name evidence="4" type="ORF">FAZ98_28370</name>
</gene>
<dbReference type="PRINTS" id="PR01805">
    <property type="entry name" value="VACJLIPOPROT"/>
</dbReference>